<evidence type="ECO:0000256" key="4">
    <source>
        <dbReference type="ARBA" id="ARBA00023180"/>
    </source>
</evidence>
<feature type="signal peptide" evidence="5">
    <location>
        <begin position="1"/>
        <end position="19"/>
    </location>
</feature>
<keyword evidence="3" id="KW-0378">Hydrolase</keyword>
<dbReference type="Proteomes" id="UP000230069">
    <property type="component" value="Unassembled WGS sequence"/>
</dbReference>
<dbReference type="SUPFAM" id="SSF52266">
    <property type="entry name" value="SGNH hydrolase"/>
    <property type="match status" value="1"/>
</dbReference>
<keyword evidence="7" id="KW-1185">Reference proteome</keyword>
<dbReference type="FunCoup" id="A0A2G5C7T5">
    <property type="interactions" value="274"/>
</dbReference>
<dbReference type="InterPro" id="IPR036514">
    <property type="entry name" value="SGNH_hydro_sf"/>
</dbReference>
<comment type="similarity">
    <text evidence="1">Belongs to the 'GDSL' lipolytic enzyme family.</text>
</comment>
<dbReference type="AlphaFoldDB" id="A0A2G5C7T5"/>
<dbReference type="InParanoid" id="A0A2G5C7T5"/>
<dbReference type="InterPro" id="IPR001087">
    <property type="entry name" value="GDSL"/>
</dbReference>
<evidence type="ECO:0000256" key="5">
    <source>
        <dbReference type="SAM" id="SignalP"/>
    </source>
</evidence>
<dbReference type="OrthoDB" id="1600564at2759"/>
<dbReference type="STRING" id="218851.A0A2G5C7T5"/>
<evidence type="ECO:0000256" key="2">
    <source>
        <dbReference type="ARBA" id="ARBA00022729"/>
    </source>
</evidence>
<dbReference type="CDD" id="cd01837">
    <property type="entry name" value="SGNH_plant_lipase_like"/>
    <property type="match status" value="1"/>
</dbReference>
<sequence>MALFIVFLLFLVQTYGVSGCYTSIFSFGDSLADTGNYAYAEETKRSYDNFPYGETFFHQPTGRCSDGRLVIDFIAQALGLSLMPPYLGHSNKDFGQGVNFAVVGATALDSAFFEERGVQVMTNYSLGVQLEWFKQLLPSLCVSPSNCNSMLRDSLFLVGEIGGNDYNDPFFQSKSAEEVRLIVPSVIDIISSTITALIDEGAVTLMVPGNLPIGCSSSYLTIFQSQNKNDYDPSTGCITWLNEFSHYHNQLLQNELNRLRELHPHANIIYADYYNVAMELFQYPTRSGFKQDVLGACCGGGGPYNYNLTAKCGYEGSTSCEDPSLYVTWDGVHLTEAAYKWIATGLLKGPCSDGRLVIDFIAKALGLSFIPSYLGHNIQDFKQGVNFAVDGATTLDSAFFKKKGIRVVITNYYLEVQLGWFKQLLPSLCDPPSEPE</sequence>
<evidence type="ECO:0000256" key="3">
    <source>
        <dbReference type="ARBA" id="ARBA00022801"/>
    </source>
</evidence>
<dbReference type="PANTHER" id="PTHR22835">
    <property type="entry name" value="ZINC FINGER FYVE DOMAIN CONTAINING PROTEIN"/>
    <property type="match status" value="1"/>
</dbReference>
<organism evidence="6 7">
    <name type="scientific">Aquilegia coerulea</name>
    <name type="common">Rocky mountain columbine</name>
    <dbReference type="NCBI Taxonomy" id="218851"/>
    <lineage>
        <taxon>Eukaryota</taxon>
        <taxon>Viridiplantae</taxon>
        <taxon>Streptophyta</taxon>
        <taxon>Embryophyta</taxon>
        <taxon>Tracheophyta</taxon>
        <taxon>Spermatophyta</taxon>
        <taxon>Magnoliopsida</taxon>
        <taxon>Ranunculales</taxon>
        <taxon>Ranunculaceae</taxon>
        <taxon>Thalictroideae</taxon>
        <taxon>Aquilegia</taxon>
    </lineage>
</organism>
<dbReference type="InterPro" id="IPR035669">
    <property type="entry name" value="SGNH_plant_lipase-like"/>
</dbReference>
<reference evidence="6 7" key="1">
    <citation type="submission" date="2017-09" db="EMBL/GenBank/DDBJ databases">
        <title>WGS assembly of Aquilegia coerulea Goldsmith.</title>
        <authorList>
            <person name="Hodges S."/>
            <person name="Kramer E."/>
            <person name="Nordborg M."/>
            <person name="Tomkins J."/>
            <person name="Borevitz J."/>
            <person name="Derieg N."/>
            <person name="Yan J."/>
            <person name="Mihaltcheva S."/>
            <person name="Hayes R.D."/>
            <person name="Rokhsar D."/>
        </authorList>
    </citation>
    <scope>NUCLEOTIDE SEQUENCE [LARGE SCALE GENOMIC DNA]</scope>
    <source>
        <strain evidence="7">cv. Goldsmith</strain>
    </source>
</reference>
<accession>A0A2G5C7T5</accession>
<proteinExistence type="inferred from homology"/>
<name>A0A2G5C7T5_AQUCA</name>
<dbReference type="GO" id="GO:0016788">
    <property type="term" value="F:hydrolase activity, acting on ester bonds"/>
    <property type="evidence" value="ECO:0007669"/>
    <property type="project" value="InterPro"/>
</dbReference>
<dbReference type="Gene3D" id="3.40.50.1110">
    <property type="entry name" value="SGNH hydrolase"/>
    <property type="match status" value="2"/>
</dbReference>
<keyword evidence="2 5" id="KW-0732">Signal</keyword>
<feature type="chain" id="PRO_5013619797" evidence="5">
    <location>
        <begin position="20"/>
        <end position="436"/>
    </location>
</feature>
<gene>
    <name evidence="6" type="ORF">AQUCO_08100040v1</name>
</gene>
<evidence type="ECO:0000313" key="7">
    <source>
        <dbReference type="Proteomes" id="UP000230069"/>
    </source>
</evidence>
<evidence type="ECO:0000256" key="1">
    <source>
        <dbReference type="ARBA" id="ARBA00008668"/>
    </source>
</evidence>
<keyword evidence="4" id="KW-0325">Glycoprotein</keyword>
<dbReference type="Pfam" id="PF00657">
    <property type="entry name" value="Lipase_GDSL"/>
    <property type="match status" value="1"/>
</dbReference>
<dbReference type="PANTHER" id="PTHR22835:SF683">
    <property type="entry name" value="OS05G0506800 PROTEIN"/>
    <property type="match status" value="1"/>
</dbReference>
<evidence type="ECO:0000313" key="6">
    <source>
        <dbReference type="EMBL" id="PIA27315.1"/>
    </source>
</evidence>
<dbReference type="EMBL" id="KZ305098">
    <property type="protein sequence ID" value="PIA27315.1"/>
    <property type="molecule type" value="Genomic_DNA"/>
</dbReference>
<protein>
    <submittedName>
        <fullName evidence="6">Uncharacterized protein</fullName>
    </submittedName>
</protein>